<feature type="domain" description="Reverse transcriptase" evidence="2">
    <location>
        <begin position="92"/>
        <end position="275"/>
    </location>
</feature>
<keyword evidence="1" id="KW-0511">Multifunctional enzyme</keyword>
<dbReference type="Proteomes" id="UP000015106">
    <property type="component" value="Chromosome 6"/>
</dbReference>
<keyword evidence="4" id="KW-1185">Reference proteome</keyword>
<evidence type="ECO:0000313" key="4">
    <source>
        <dbReference type="Proteomes" id="UP000015106"/>
    </source>
</evidence>
<dbReference type="AlphaFoldDB" id="A0A8R7QW36"/>
<dbReference type="Pfam" id="PF00078">
    <property type="entry name" value="RVT_1"/>
    <property type="match status" value="1"/>
</dbReference>
<dbReference type="PANTHER" id="PTHR37984:SF5">
    <property type="entry name" value="PROTEIN NYNRIN-LIKE"/>
    <property type="match status" value="1"/>
</dbReference>
<evidence type="ECO:0000313" key="3">
    <source>
        <dbReference type="EnsemblPlants" id="TuG1812G0600003612.01.T01"/>
    </source>
</evidence>
<reference evidence="3" key="2">
    <citation type="submission" date="2018-03" db="EMBL/GenBank/DDBJ databases">
        <title>The Triticum urartu genome reveals the dynamic nature of wheat genome evolution.</title>
        <authorList>
            <person name="Ling H."/>
            <person name="Ma B."/>
            <person name="Shi X."/>
            <person name="Liu H."/>
            <person name="Dong L."/>
            <person name="Sun H."/>
            <person name="Cao Y."/>
            <person name="Gao Q."/>
            <person name="Zheng S."/>
            <person name="Li Y."/>
            <person name="Yu Y."/>
            <person name="Du H."/>
            <person name="Qi M."/>
            <person name="Li Y."/>
            <person name="Yu H."/>
            <person name="Cui Y."/>
            <person name="Wang N."/>
            <person name="Chen C."/>
            <person name="Wu H."/>
            <person name="Zhao Y."/>
            <person name="Zhang J."/>
            <person name="Li Y."/>
            <person name="Zhou W."/>
            <person name="Zhang B."/>
            <person name="Hu W."/>
            <person name="Eijk M."/>
            <person name="Tang J."/>
            <person name="Witsenboer H."/>
            <person name="Zhao S."/>
            <person name="Li Z."/>
            <person name="Zhang A."/>
            <person name="Wang D."/>
            <person name="Liang C."/>
        </authorList>
    </citation>
    <scope>NUCLEOTIDE SEQUENCE [LARGE SCALE GENOMIC DNA]</scope>
    <source>
        <strain evidence="3">cv. G1812</strain>
    </source>
</reference>
<dbReference type="Gene3D" id="3.10.10.10">
    <property type="entry name" value="HIV Type 1 Reverse Transcriptase, subunit A, domain 1"/>
    <property type="match status" value="1"/>
</dbReference>
<dbReference type="SUPFAM" id="SSF56672">
    <property type="entry name" value="DNA/RNA polymerases"/>
    <property type="match status" value="1"/>
</dbReference>
<dbReference type="InterPro" id="IPR050951">
    <property type="entry name" value="Retrovirus_Pol_polyprotein"/>
</dbReference>
<dbReference type="InterPro" id="IPR041577">
    <property type="entry name" value="RT_RNaseH_2"/>
</dbReference>
<accession>A0A8R7QW36</accession>
<protein>
    <recommendedName>
        <fullName evidence="2">Reverse transcriptase domain-containing protein</fullName>
    </recommendedName>
</protein>
<sequence length="443" mass="50867">MEKLLQKGVMGYILKVHEVETEYNKQVVPPPRALLPLLQKFVDVFEESQQLPPKRDCDHKIILQGAKPPNLRPYRVPHYQKAAMEEIIKQLIKKGEIQESFNLFSSPAIMIRKKDGGWRLCVDYRELNVVTIKNKFPMPIIEDLLDEMHGAKIFSKLDLRSGYHQIRMALEDIHKTTFRTHMGHYEYTVVPFGLSCGPGTFQSLMNKVAEEVNETEKPKFLLVFFDDMLVFSKSLEDHIRHVEKTLTALRKHQLYAKLSKCTFATDQVAYLGHIISAEGVSTDPGKIQAVLYWEEPENVSQLRGFLGLTGYYRRFVKNYGQICRPLHDMLKKDAFNWGPAQSQAFQLLKQTMTGCRVLAMPDFSLPFTIEADACATGIRPVLMQRGRPLAFLSKSLGPKSAAQSIYEKEAMAILEALKKWRHYVWGNSLIIKTDQHSLKYMTT</sequence>
<dbReference type="InterPro" id="IPR000477">
    <property type="entry name" value="RT_dom"/>
</dbReference>
<name>A0A8R7QW36_TRIUA</name>
<reference evidence="3" key="3">
    <citation type="submission" date="2022-06" db="UniProtKB">
        <authorList>
            <consortium name="EnsemblPlants"/>
        </authorList>
    </citation>
    <scope>IDENTIFICATION</scope>
</reference>
<organism evidence="3 4">
    <name type="scientific">Triticum urartu</name>
    <name type="common">Red wild einkorn</name>
    <name type="synonym">Crithodium urartu</name>
    <dbReference type="NCBI Taxonomy" id="4572"/>
    <lineage>
        <taxon>Eukaryota</taxon>
        <taxon>Viridiplantae</taxon>
        <taxon>Streptophyta</taxon>
        <taxon>Embryophyta</taxon>
        <taxon>Tracheophyta</taxon>
        <taxon>Spermatophyta</taxon>
        <taxon>Magnoliopsida</taxon>
        <taxon>Liliopsida</taxon>
        <taxon>Poales</taxon>
        <taxon>Poaceae</taxon>
        <taxon>BOP clade</taxon>
        <taxon>Pooideae</taxon>
        <taxon>Triticodae</taxon>
        <taxon>Triticeae</taxon>
        <taxon>Triticinae</taxon>
        <taxon>Triticum</taxon>
    </lineage>
</organism>
<dbReference type="Gramene" id="TuG1812G0600003612.01.T01">
    <property type="protein sequence ID" value="TuG1812G0600003612.01.T01"/>
    <property type="gene ID" value="TuG1812G0600003612.01"/>
</dbReference>
<dbReference type="FunFam" id="3.30.70.270:FF:000020">
    <property type="entry name" value="Transposon Tf2-6 polyprotein-like Protein"/>
    <property type="match status" value="1"/>
</dbReference>
<dbReference type="GO" id="GO:0003824">
    <property type="term" value="F:catalytic activity"/>
    <property type="evidence" value="ECO:0007669"/>
    <property type="project" value="UniProtKB-KW"/>
</dbReference>
<proteinExistence type="predicted"/>
<dbReference type="EnsemblPlants" id="TuG1812G0600003612.01.T01">
    <property type="protein sequence ID" value="TuG1812G0600003612.01.T01"/>
    <property type="gene ID" value="TuG1812G0600003612.01"/>
</dbReference>
<dbReference type="PANTHER" id="PTHR37984">
    <property type="entry name" value="PROTEIN CBG26694"/>
    <property type="match status" value="1"/>
</dbReference>
<dbReference type="InterPro" id="IPR043128">
    <property type="entry name" value="Rev_trsase/Diguanyl_cyclase"/>
</dbReference>
<evidence type="ECO:0000256" key="1">
    <source>
        <dbReference type="ARBA" id="ARBA00023268"/>
    </source>
</evidence>
<dbReference type="PROSITE" id="PS50878">
    <property type="entry name" value="RT_POL"/>
    <property type="match status" value="1"/>
</dbReference>
<dbReference type="Pfam" id="PF17919">
    <property type="entry name" value="RT_RNaseH_2"/>
    <property type="match status" value="1"/>
</dbReference>
<reference evidence="4" key="1">
    <citation type="journal article" date="2013" name="Nature">
        <title>Draft genome of the wheat A-genome progenitor Triticum urartu.</title>
        <authorList>
            <person name="Ling H.Q."/>
            <person name="Zhao S."/>
            <person name="Liu D."/>
            <person name="Wang J."/>
            <person name="Sun H."/>
            <person name="Zhang C."/>
            <person name="Fan H."/>
            <person name="Li D."/>
            <person name="Dong L."/>
            <person name="Tao Y."/>
            <person name="Gao C."/>
            <person name="Wu H."/>
            <person name="Li Y."/>
            <person name="Cui Y."/>
            <person name="Guo X."/>
            <person name="Zheng S."/>
            <person name="Wang B."/>
            <person name="Yu K."/>
            <person name="Liang Q."/>
            <person name="Yang W."/>
            <person name="Lou X."/>
            <person name="Chen J."/>
            <person name="Feng M."/>
            <person name="Jian J."/>
            <person name="Zhang X."/>
            <person name="Luo G."/>
            <person name="Jiang Y."/>
            <person name="Liu J."/>
            <person name="Wang Z."/>
            <person name="Sha Y."/>
            <person name="Zhang B."/>
            <person name="Wu H."/>
            <person name="Tang D."/>
            <person name="Shen Q."/>
            <person name="Xue P."/>
            <person name="Zou S."/>
            <person name="Wang X."/>
            <person name="Liu X."/>
            <person name="Wang F."/>
            <person name="Yang Y."/>
            <person name="An X."/>
            <person name="Dong Z."/>
            <person name="Zhang K."/>
            <person name="Zhang X."/>
            <person name="Luo M.C."/>
            <person name="Dvorak J."/>
            <person name="Tong Y."/>
            <person name="Wang J."/>
            <person name="Yang H."/>
            <person name="Li Z."/>
            <person name="Wang D."/>
            <person name="Zhang A."/>
            <person name="Wang J."/>
        </authorList>
    </citation>
    <scope>NUCLEOTIDE SEQUENCE</scope>
    <source>
        <strain evidence="4">cv. G1812</strain>
    </source>
</reference>
<dbReference type="CDD" id="cd01647">
    <property type="entry name" value="RT_LTR"/>
    <property type="match status" value="1"/>
</dbReference>
<dbReference type="Gene3D" id="3.30.70.270">
    <property type="match status" value="2"/>
</dbReference>
<evidence type="ECO:0000259" key="2">
    <source>
        <dbReference type="PROSITE" id="PS50878"/>
    </source>
</evidence>
<dbReference type="InterPro" id="IPR043502">
    <property type="entry name" value="DNA/RNA_pol_sf"/>
</dbReference>